<keyword evidence="3 6" id="KW-0812">Transmembrane</keyword>
<evidence type="ECO:0000256" key="4">
    <source>
        <dbReference type="ARBA" id="ARBA00022989"/>
    </source>
</evidence>
<dbReference type="PANTHER" id="PTHR30482">
    <property type="entry name" value="HIGH-AFFINITY BRANCHED-CHAIN AMINO ACID TRANSPORT SYSTEM PERMEASE"/>
    <property type="match status" value="1"/>
</dbReference>
<feature type="transmembrane region" description="Helical" evidence="6">
    <location>
        <begin position="248"/>
        <end position="267"/>
    </location>
</feature>
<evidence type="ECO:0000256" key="3">
    <source>
        <dbReference type="ARBA" id="ARBA00022692"/>
    </source>
</evidence>
<protein>
    <submittedName>
        <fullName evidence="7">Amino acid/amide ABC transporter membrane protein 2 (HAAT family)</fullName>
    </submittedName>
</protein>
<feature type="transmembrane region" description="Helical" evidence="6">
    <location>
        <begin position="223"/>
        <end position="241"/>
    </location>
</feature>
<reference evidence="7 8" key="1">
    <citation type="submission" date="2018-07" db="EMBL/GenBank/DDBJ databases">
        <title>Genomic Encyclopedia of Type Strains, Phase III (KMG-III): the genomes of soil and plant-associated and newly described type strains.</title>
        <authorList>
            <person name="Whitman W."/>
        </authorList>
    </citation>
    <scope>NUCLEOTIDE SEQUENCE [LARGE SCALE GENOMIC DNA]</scope>
    <source>
        <strain evidence="7 8">CECT 8488</strain>
    </source>
</reference>
<dbReference type="EMBL" id="QRDW01000004">
    <property type="protein sequence ID" value="RED51058.1"/>
    <property type="molecule type" value="Genomic_DNA"/>
</dbReference>
<dbReference type="InterPro" id="IPR043428">
    <property type="entry name" value="LivM-like"/>
</dbReference>
<feature type="transmembrane region" description="Helical" evidence="6">
    <location>
        <begin position="69"/>
        <end position="91"/>
    </location>
</feature>
<dbReference type="Proteomes" id="UP000256845">
    <property type="component" value="Unassembled WGS sequence"/>
</dbReference>
<dbReference type="PANTHER" id="PTHR30482:SF10">
    <property type="entry name" value="HIGH-AFFINITY BRANCHED-CHAIN AMINO ACID TRANSPORT PROTEIN BRAE"/>
    <property type="match status" value="1"/>
</dbReference>
<dbReference type="OrthoDB" id="9814461at2"/>
<dbReference type="AlphaFoldDB" id="A0A3D9HNK9"/>
<evidence type="ECO:0000256" key="1">
    <source>
        <dbReference type="ARBA" id="ARBA00004651"/>
    </source>
</evidence>
<accession>A0A3D9HNK9</accession>
<proteinExistence type="predicted"/>
<feature type="transmembrane region" description="Helical" evidence="6">
    <location>
        <begin position="279"/>
        <end position="296"/>
    </location>
</feature>
<evidence type="ECO:0000313" key="8">
    <source>
        <dbReference type="Proteomes" id="UP000256845"/>
    </source>
</evidence>
<dbReference type="CDD" id="cd06581">
    <property type="entry name" value="TM_PBP1_LivM_like"/>
    <property type="match status" value="1"/>
</dbReference>
<feature type="transmembrane region" description="Helical" evidence="6">
    <location>
        <begin position="143"/>
        <end position="161"/>
    </location>
</feature>
<organism evidence="7 8">
    <name type="scientific">Aestuariispira insulae</name>
    <dbReference type="NCBI Taxonomy" id="1461337"/>
    <lineage>
        <taxon>Bacteria</taxon>
        <taxon>Pseudomonadati</taxon>
        <taxon>Pseudomonadota</taxon>
        <taxon>Alphaproteobacteria</taxon>
        <taxon>Rhodospirillales</taxon>
        <taxon>Kiloniellaceae</taxon>
        <taxon>Aestuariispira</taxon>
    </lineage>
</organism>
<dbReference type="InterPro" id="IPR001851">
    <property type="entry name" value="ABC_transp_permease"/>
</dbReference>
<sequence length="312" mass="33290">MEGLINFGILFLTMAGIYGILSLGLNVQWGFTGMLNVGIAAFFAVGAYSSAIVTSVGDLPHWGGIGAPMIIGFAAAMIVSGIMAFFVGLITLNLRSDYLAIASIGIAEIIRLVLKNEEWMTGGVNGFTGISGKFNNIFDGGHALLYMIMVMVVLGIAYFLCERAYKSPWGRVQRAIRENEIAARAMGKNSLSFRLQSFVLGSAIMGLGGAVYTHFTGFISPEAFDPLLATFLIWVMLIAGGSGNNKGAILGAFIIWGVWSGTEFITSSILPADMATQGAYLRVLFIGILLQAILLTRPQGLLPENAPQPDKD</sequence>
<keyword evidence="4 6" id="KW-1133">Transmembrane helix</keyword>
<evidence type="ECO:0000256" key="5">
    <source>
        <dbReference type="ARBA" id="ARBA00023136"/>
    </source>
</evidence>
<feature type="transmembrane region" description="Helical" evidence="6">
    <location>
        <begin position="6"/>
        <end position="25"/>
    </location>
</feature>
<evidence type="ECO:0000256" key="6">
    <source>
        <dbReference type="SAM" id="Phobius"/>
    </source>
</evidence>
<name>A0A3D9HNK9_9PROT</name>
<keyword evidence="2" id="KW-1003">Cell membrane</keyword>
<keyword evidence="5 6" id="KW-0472">Membrane</keyword>
<comment type="subcellular location">
    <subcellularLocation>
        <location evidence="1">Cell membrane</location>
        <topology evidence="1">Multi-pass membrane protein</topology>
    </subcellularLocation>
</comment>
<feature type="transmembrane region" description="Helical" evidence="6">
    <location>
        <begin position="198"/>
        <end position="217"/>
    </location>
</feature>
<gene>
    <name evidence="7" type="ORF">DFP90_104336</name>
</gene>
<comment type="caution">
    <text evidence="7">The sequence shown here is derived from an EMBL/GenBank/DDBJ whole genome shotgun (WGS) entry which is preliminary data.</text>
</comment>
<evidence type="ECO:0000313" key="7">
    <source>
        <dbReference type="EMBL" id="RED51058.1"/>
    </source>
</evidence>
<dbReference type="Pfam" id="PF02653">
    <property type="entry name" value="BPD_transp_2"/>
    <property type="match status" value="1"/>
</dbReference>
<feature type="transmembrane region" description="Helical" evidence="6">
    <location>
        <begin position="37"/>
        <end position="57"/>
    </location>
</feature>
<evidence type="ECO:0000256" key="2">
    <source>
        <dbReference type="ARBA" id="ARBA00022475"/>
    </source>
</evidence>
<dbReference type="GO" id="GO:0005886">
    <property type="term" value="C:plasma membrane"/>
    <property type="evidence" value="ECO:0007669"/>
    <property type="project" value="UniProtKB-SubCell"/>
</dbReference>
<dbReference type="RefSeq" id="WP_115936838.1">
    <property type="nucleotide sequence ID" value="NZ_QRDW01000004.1"/>
</dbReference>
<keyword evidence="8" id="KW-1185">Reference proteome</keyword>
<dbReference type="GO" id="GO:0015658">
    <property type="term" value="F:branched-chain amino acid transmembrane transporter activity"/>
    <property type="evidence" value="ECO:0007669"/>
    <property type="project" value="InterPro"/>
</dbReference>